<dbReference type="PANTHER" id="PTHR24067">
    <property type="entry name" value="UBIQUITIN-CONJUGATING ENZYME E2"/>
    <property type="match status" value="1"/>
</dbReference>
<dbReference type="GeneID" id="34610649"/>
<name>A0A1L9S6P9_9EURO</name>
<evidence type="ECO:0000313" key="3">
    <source>
        <dbReference type="EMBL" id="OJJ42841.1"/>
    </source>
</evidence>
<reference evidence="4" key="1">
    <citation type="journal article" date="2017" name="Genome Biol.">
        <title>Comparative genomics reveals high biological diversity and specific adaptations in the industrially and medically important fungal genus Aspergillus.</title>
        <authorList>
            <person name="de Vries R.P."/>
            <person name="Riley R."/>
            <person name="Wiebenga A."/>
            <person name="Aguilar-Osorio G."/>
            <person name="Amillis S."/>
            <person name="Uchima C.A."/>
            <person name="Anderluh G."/>
            <person name="Asadollahi M."/>
            <person name="Askin M."/>
            <person name="Barry K."/>
            <person name="Battaglia E."/>
            <person name="Bayram O."/>
            <person name="Benocci T."/>
            <person name="Braus-Stromeyer S.A."/>
            <person name="Caldana C."/>
            <person name="Canovas D."/>
            <person name="Cerqueira G.C."/>
            <person name="Chen F."/>
            <person name="Chen W."/>
            <person name="Choi C."/>
            <person name="Clum A."/>
            <person name="Dos Santos R.A."/>
            <person name="Damasio A.R."/>
            <person name="Diallinas G."/>
            <person name="Emri T."/>
            <person name="Fekete E."/>
            <person name="Flipphi M."/>
            <person name="Freyberg S."/>
            <person name="Gallo A."/>
            <person name="Gournas C."/>
            <person name="Habgood R."/>
            <person name="Hainaut M."/>
            <person name="Harispe M.L."/>
            <person name="Henrissat B."/>
            <person name="Hilden K.S."/>
            <person name="Hope R."/>
            <person name="Hossain A."/>
            <person name="Karabika E."/>
            <person name="Karaffa L."/>
            <person name="Karanyi Z."/>
            <person name="Krasevec N."/>
            <person name="Kuo A."/>
            <person name="Kusch H."/>
            <person name="LaButti K."/>
            <person name="Lagendijk E.L."/>
            <person name="Lapidus A."/>
            <person name="Levasseur A."/>
            <person name="Lindquist E."/>
            <person name="Lipzen A."/>
            <person name="Logrieco A.F."/>
            <person name="MacCabe A."/>
            <person name="Maekelae M.R."/>
            <person name="Malavazi I."/>
            <person name="Melin P."/>
            <person name="Meyer V."/>
            <person name="Mielnichuk N."/>
            <person name="Miskei M."/>
            <person name="Molnar A.P."/>
            <person name="Mule G."/>
            <person name="Ngan C.Y."/>
            <person name="Orejas M."/>
            <person name="Orosz E."/>
            <person name="Ouedraogo J.P."/>
            <person name="Overkamp K.M."/>
            <person name="Park H.-S."/>
            <person name="Perrone G."/>
            <person name="Piumi F."/>
            <person name="Punt P.J."/>
            <person name="Ram A.F."/>
            <person name="Ramon A."/>
            <person name="Rauscher S."/>
            <person name="Record E."/>
            <person name="Riano-Pachon D.M."/>
            <person name="Robert V."/>
            <person name="Roehrig J."/>
            <person name="Ruller R."/>
            <person name="Salamov A."/>
            <person name="Salih N.S."/>
            <person name="Samson R.A."/>
            <person name="Sandor E."/>
            <person name="Sanguinetti M."/>
            <person name="Schuetze T."/>
            <person name="Sepcic K."/>
            <person name="Shelest E."/>
            <person name="Sherlock G."/>
            <person name="Sophianopoulou V."/>
            <person name="Squina F.M."/>
            <person name="Sun H."/>
            <person name="Susca A."/>
            <person name="Todd R.B."/>
            <person name="Tsang A."/>
            <person name="Unkles S.E."/>
            <person name="van de Wiele N."/>
            <person name="van Rossen-Uffink D."/>
            <person name="Oliveira J.V."/>
            <person name="Vesth T.C."/>
            <person name="Visser J."/>
            <person name="Yu J.-H."/>
            <person name="Zhou M."/>
            <person name="Andersen M.R."/>
            <person name="Archer D.B."/>
            <person name="Baker S.E."/>
            <person name="Benoit I."/>
            <person name="Brakhage A.A."/>
            <person name="Braus G.H."/>
            <person name="Fischer R."/>
            <person name="Frisvad J.C."/>
            <person name="Goldman G.H."/>
            <person name="Houbraken J."/>
            <person name="Oakley B."/>
            <person name="Pocsi I."/>
            <person name="Scazzocchio C."/>
            <person name="Seiboth B."/>
            <person name="vanKuyk P.A."/>
            <person name="Wortman J."/>
            <person name="Dyer P.S."/>
            <person name="Grigoriev I.V."/>
        </authorList>
    </citation>
    <scope>NUCLEOTIDE SEQUENCE [LARGE SCALE GENOMIC DNA]</scope>
    <source>
        <strain evidence="4">CBS 506.65</strain>
    </source>
</reference>
<feature type="domain" description="UBC core" evidence="2">
    <location>
        <begin position="5"/>
        <end position="156"/>
    </location>
</feature>
<dbReference type="PROSITE" id="PS50127">
    <property type="entry name" value="UBC_2"/>
    <property type="match status" value="1"/>
</dbReference>
<dbReference type="VEuPathDB" id="FungiDB:ASPZODRAFT_136981"/>
<dbReference type="InterPro" id="IPR050113">
    <property type="entry name" value="Ub_conjugating_enzyme"/>
</dbReference>
<accession>A0A1L9S6P9</accession>
<keyword evidence="1" id="KW-0833">Ubl conjugation pathway</keyword>
<dbReference type="Proteomes" id="UP000184188">
    <property type="component" value="Unassembled WGS sequence"/>
</dbReference>
<evidence type="ECO:0000256" key="1">
    <source>
        <dbReference type="ARBA" id="ARBA00022786"/>
    </source>
</evidence>
<evidence type="ECO:0000313" key="4">
    <source>
        <dbReference type="Proteomes" id="UP000184188"/>
    </source>
</evidence>
<dbReference type="Pfam" id="PF00179">
    <property type="entry name" value="UQ_con"/>
    <property type="match status" value="1"/>
</dbReference>
<dbReference type="InterPro" id="IPR016135">
    <property type="entry name" value="UBQ-conjugating_enzyme/RWD"/>
</dbReference>
<dbReference type="SUPFAM" id="SSF54495">
    <property type="entry name" value="UBC-like"/>
    <property type="match status" value="1"/>
</dbReference>
<dbReference type="AlphaFoldDB" id="A0A1L9S6P9"/>
<dbReference type="Gene3D" id="3.10.110.10">
    <property type="entry name" value="Ubiquitin Conjugating Enzyme"/>
    <property type="match status" value="1"/>
</dbReference>
<sequence length="159" mass="18074">MASPQTTQRLLRELKEYAASPNDALLHLGPVTDNDLLDWEAVLKGVKDSPYEGGLWALRIRIPETYPLTPPSIRFTTRICHPNIHFETGEICLTLLTSEHWSPVYTLSTTLTAVQQLLTDPRPDSPLNLDVANLLRNGDVAGWESLVRYFTMEERWNMN</sequence>
<dbReference type="InterPro" id="IPR000608">
    <property type="entry name" value="UBC"/>
</dbReference>
<protein>
    <recommendedName>
        <fullName evidence="2">UBC core domain-containing protein</fullName>
    </recommendedName>
</protein>
<organism evidence="3 4">
    <name type="scientific">Penicilliopsis zonata CBS 506.65</name>
    <dbReference type="NCBI Taxonomy" id="1073090"/>
    <lineage>
        <taxon>Eukaryota</taxon>
        <taxon>Fungi</taxon>
        <taxon>Dikarya</taxon>
        <taxon>Ascomycota</taxon>
        <taxon>Pezizomycotina</taxon>
        <taxon>Eurotiomycetes</taxon>
        <taxon>Eurotiomycetidae</taxon>
        <taxon>Eurotiales</taxon>
        <taxon>Aspergillaceae</taxon>
        <taxon>Penicilliopsis</taxon>
    </lineage>
</organism>
<dbReference type="SMART" id="SM00212">
    <property type="entry name" value="UBCc"/>
    <property type="match status" value="1"/>
</dbReference>
<dbReference type="RefSeq" id="XP_022577351.1">
    <property type="nucleotide sequence ID" value="XM_022724184.1"/>
</dbReference>
<dbReference type="FunFam" id="3.10.110.10:FF:000098">
    <property type="entry name" value="Ubiquitin conjugating enzyme (UbcJ)"/>
    <property type="match status" value="1"/>
</dbReference>
<keyword evidence="4" id="KW-1185">Reference proteome</keyword>
<dbReference type="OrthoDB" id="9973183at2759"/>
<dbReference type="CDD" id="cd23812">
    <property type="entry name" value="UBCc_ScPEX4-like"/>
    <property type="match status" value="1"/>
</dbReference>
<proteinExistence type="predicted"/>
<evidence type="ECO:0000259" key="2">
    <source>
        <dbReference type="PROSITE" id="PS50127"/>
    </source>
</evidence>
<gene>
    <name evidence="3" type="ORF">ASPZODRAFT_136981</name>
</gene>
<dbReference type="EMBL" id="KV878356">
    <property type="protein sequence ID" value="OJJ42841.1"/>
    <property type="molecule type" value="Genomic_DNA"/>
</dbReference>
<dbReference type="STRING" id="1073090.A0A1L9S6P9"/>